<dbReference type="EC" id="2.7.13.3" evidence="2"/>
<dbReference type="SUPFAM" id="SSF55874">
    <property type="entry name" value="ATPase domain of HSP90 chaperone/DNA topoisomerase II/histidine kinase"/>
    <property type="match status" value="1"/>
</dbReference>
<dbReference type="Pfam" id="PF00512">
    <property type="entry name" value="HisKA"/>
    <property type="match status" value="1"/>
</dbReference>
<evidence type="ECO:0000313" key="7">
    <source>
        <dbReference type="EMBL" id="MBO0939637.1"/>
    </source>
</evidence>
<dbReference type="SUPFAM" id="SSF47384">
    <property type="entry name" value="Homodimeric domain of signal transducing histidine kinase"/>
    <property type="match status" value="1"/>
</dbReference>
<name>A0A939K3U9_9BACT</name>
<dbReference type="Pfam" id="PF02518">
    <property type="entry name" value="HATPase_c"/>
    <property type="match status" value="1"/>
</dbReference>
<comment type="caution">
    <text evidence="7">The sequence shown here is derived from an EMBL/GenBank/DDBJ whole genome shotgun (WGS) entry which is preliminary data.</text>
</comment>
<dbReference type="InterPro" id="IPR036890">
    <property type="entry name" value="HATPase_C_sf"/>
</dbReference>
<gene>
    <name evidence="7" type="ORF">J2I47_24020</name>
</gene>
<dbReference type="GO" id="GO:0000155">
    <property type="term" value="F:phosphorelay sensor kinase activity"/>
    <property type="evidence" value="ECO:0007669"/>
    <property type="project" value="InterPro"/>
</dbReference>
<dbReference type="Proteomes" id="UP000664034">
    <property type="component" value="Unassembled WGS sequence"/>
</dbReference>
<dbReference type="Pfam" id="PF08448">
    <property type="entry name" value="PAS_4"/>
    <property type="match status" value="2"/>
</dbReference>
<evidence type="ECO:0000313" key="8">
    <source>
        <dbReference type="Proteomes" id="UP000664034"/>
    </source>
</evidence>
<dbReference type="PANTHER" id="PTHR43304:SF1">
    <property type="entry name" value="PAC DOMAIN-CONTAINING PROTEIN"/>
    <property type="match status" value="1"/>
</dbReference>
<feature type="domain" description="Histidine kinase" evidence="6">
    <location>
        <begin position="430"/>
        <end position="657"/>
    </location>
</feature>
<dbReference type="InterPro" id="IPR003594">
    <property type="entry name" value="HATPase_dom"/>
</dbReference>
<reference evidence="7" key="1">
    <citation type="submission" date="2021-03" db="EMBL/GenBank/DDBJ databases">
        <title>Fibrella sp. HMF5335 genome sequencing and assembly.</title>
        <authorList>
            <person name="Kang H."/>
            <person name="Kim H."/>
            <person name="Bae S."/>
            <person name="Joh K."/>
        </authorList>
    </citation>
    <scope>NUCLEOTIDE SEQUENCE</scope>
    <source>
        <strain evidence="7">HMF5335</strain>
    </source>
</reference>
<dbReference type="Gene3D" id="3.30.565.10">
    <property type="entry name" value="Histidine kinase-like ATPase, C-terminal domain"/>
    <property type="match status" value="1"/>
</dbReference>
<dbReference type="EMBL" id="JAFMYV010000016">
    <property type="protein sequence ID" value="MBO0939637.1"/>
    <property type="molecule type" value="Genomic_DNA"/>
</dbReference>
<dbReference type="Gene3D" id="3.30.450.20">
    <property type="entry name" value="PAS domain"/>
    <property type="match status" value="3"/>
</dbReference>
<dbReference type="SMART" id="SM00388">
    <property type="entry name" value="HisKA"/>
    <property type="match status" value="1"/>
</dbReference>
<dbReference type="InterPro" id="IPR036097">
    <property type="entry name" value="HisK_dim/P_sf"/>
</dbReference>
<dbReference type="PROSITE" id="PS50109">
    <property type="entry name" value="HIS_KIN"/>
    <property type="match status" value="1"/>
</dbReference>
<dbReference type="SUPFAM" id="SSF55785">
    <property type="entry name" value="PYP-like sensor domain (PAS domain)"/>
    <property type="match status" value="3"/>
</dbReference>
<dbReference type="InterPro" id="IPR052162">
    <property type="entry name" value="Sensor_kinase/Photoreceptor"/>
</dbReference>
<dbReference type="PANTHER" id="PTHR43304">
    <property type="entry name" value="PHYTOCHROME-LIKE PROTEIN CPH1"/>
    <property type="match status" value="1"/>
</dbReference>
<evidence type="ECO:0000256" key="3">
    <source>
        <dbReference type="ARBA" id="ARBA00022553"/>
    </source>
</evidence>
<accession>A0A939K3U9</accession>
<proteinExistence type="predicted"/>
<evidence type="ECO:0000256" key="1">
    <source>
        <dbReference type="ARBA" id="ARBA00000085"/>
    </source>
</evidence>
<dbReference type="AlphaFoldDB" id="A0A939K3U9"/>
<evidence type="ECO:0000256" key="5">
    <source>
        <dbReference type="ARBA" id="ARBA00022777"/>
    </source>
</evidence>
<keyword evidence="4" id="KW-0808">Transferase</keyword>
<evidence type="ECO:0000256" key="4">
    <source>
        <dbReference type="ARBA" id="ARBA00022679"/>
    </source>
</evidence>
<dbReference type="InterPro" id="IPR004358">
    <property type="entry name" value="Sig_transdc_His_kin-like_C"/>
</dbReference>
<sequence length="658" mass="72499">MTADHTHLNGVSGPLTSQAPSESSTALLMGIINASQSYIAYFDVVRDTAEPHAIIDFTFRLVNDRFASMVQSRLDQGKYEQLLGLKLTTLFPGVHAAGILSRYIAVVESGQAATIEEHYQTDGLNGWYMITAQPLGEGLVVSFLDVTVRKQAELQARQQADQLEATFNASTNSILLMRAIRDEAENIVDFLMLTANKAVRKSLFREPEALVGKTLLSVFPGNVEGGFFALYARVANTGVAESAEYFYQDDNGFTGWFDVSVARSSPDHVMLTFNNVTTSKEASLAQQRQAQLLQVILDHSQTAISLHTAIRNKQGEIIDFQVVTANQQAIQNWGEQAQDFLTKSYLTIFPGEKDSENFNRYVRVVESGQPESFDMGFQDHHYNLTIAKADTGIVLTSVDVTADRRYRQSLEAINKNLQQSNENLQSFAYVASHDLQEPLRKIQQFGDIVQDRYGQQIGETGADLVMRMQKAADRMSTLIRDLLAFSRLSTQQQPLKPVDLTQLVSDVLNDLYVVIQERKAVVAVDQLGTVQGDASQLRQLIQNLLTNALKFAKPGQAPLVTITFRLASVAELPPSLTENDAFYCLSVTDEGIGFDASQYGERIFGTFQRLHGKDQFAGTGIGLAVVKKVAERHGGTVSVRSTPGNGATFNVFLAVNPG</sequence>
<keyword evidence="3" id="KW-0597">Phosphoprotein</keyword>
<dbReference type="Pfam" id="PF13426">
    <property type="entry name" value="PAS_9"/>
    <property type="match status" value="1"/>
</dbReference>
<dbReference type="InterPro" id="IPR000014">
    <property type="entry name" value="PAS"/>
</dbReference>
<dbReference type="PRINTS" id="PR00344">
    <property type="entry name" value="BCTRLSENSOR"/>
</dbReference>
<evidence type="ECO:0000259" key="6">
    <source>
        <dbReference type="PROSITE" id="PS50109"/>
    </source>
</evidence>
<evidence type="ECO:0000256" key="2">
    <source>
        <dbReference type="ARBA" id="ARBA00012438"/>
    </source>
</evidence>
<dbReference type="InterPro" id="IPR035965">
    <property type="entry name" value="PAS-like_dom_sf"/>
</dbReference>
<dbReference type="CDD" id="cd00082">
    <property type="entry name" value="HisKA"/>
    <property type="match status" value="1"/>
</dbReference>
<dbReference type="RefSeq" id="WP_207367169.1">
    <property type="nucleotide sequence ID" value="NZ_JAFMYV010000016.1"/>
</dbReference>
<dbReference type="InterPro" id="IPR005467">
    <property type="entry name" value="His_kinase_dom"/>
</dbReference>
<comment type="catalytic activity">
    <reaction evidence="1">
        <text>ATP + protein L-histidine = ADP + protein N-phospho-L-histidine.</text>
        <dbReference type="EC" id="2.7.13.3"/>
    </reaction>
</comment>
<dbReference type="InterPro" id="IPR013656">
    <property type="entry name" value="PAS_4"/>
</dbReference>
<protein>
    <recommendedName>
        <fullName evidence="2">histidine kinase</fullName>
        <ecNumber evidence="2">2.7.13.3</ecNumber>
    </recommendedName>
</protein>
<dbReference type="InterPro" id="IPR003661">
    <property type="entry name" value="HisK_dim/P_dom"/>
</dbReference>
<keyword evidence="8" id="KW-1185">Reference proteome</keyword>
<keyword evidence="5" id="KW-0418">Kinase</keyword>
<organism evidence="7 8">
    <name type="scientific">Fibrella rubiginis</name>
    <dbReference type="NCBI Taxonomy" id="2817060"/>
    <lineage>
        <taxon>Bacteria</taxon>
        <taxon>Pseudomonadati</taxon>
        <taxon>Bacteroidota</taxon>
        <taxon>Cytophagia</taxon>
        <taxon>Cytophagales</taxon>
        <taxon>Spirosomataceae</taxon>
        <taxon>Fibrella</taxon>
    </lineage>
</organism>
<dbReference type="SMART" id="SM00387">
    <property type="entry name" value="HATPase_c"/>
    <property type="match status" value="1"/>
</dbReference>
<dbReference type="Gene3D" id="1.10.287.130">
    <property type="match status" value="1"/>
</dbReference>